<comment type="subunit">
    <text evidence="4 7">Homotetramer.</text>
</comment>
<evidence type="ECO:0000256" key="3">
    <source>
        <dbReference type="ARBA" id="ARBA00009850"/>
    </source>
</evidence>
<name>A3VMW0_9RHOB</name>
<proteinExistence type="inferred from homology"/>
<accession>A3VMW0</accession>
<dbReference type="PANTHER" id="PTHR10395">
    <property type="entry name" value="URICASE AND TRANSTHYRETIN-RELATED"/>
    <property type="match status" value="1"/>
</dbReference>
<keyword evidence="6 7" id="KW-0378">Hydrolase</keyword>
<dbReference type="STRING" id="314271.RB2654_06289"/>
<feature type="domain" description="Transthyretin/hydroxyisourate hydrolase" evidence="8">
    <location>
        <begin position="11"/>
        <end position="122"/>
    </location>
</feature>
<evidence type="ECO:0000313" key="10">
    <source>
        <dbReference type="Proteomes" id="UP000002931"/>
    </source>
</evidence>
<comment type="catalytic activity">
    <reaction evidence="1 7">
        <text>5-hydroxyisourate + H2O = 5-hydroxy-2-oxo-4-ureido-2,5-dihydro-1H-imidazole-5-carboxylate + H(+)</text>
        <dbReference type="Rhea" id="RHEA:23736"/>
        <dbReference type="ChEBI" id="CHEBI:15377"/>
        <dbReference type="ChEBI" id="CHEBI:15378"/>
        <dbReference type="ChEBI" id="CHEBI:18072"/>
        <dbReference type="ChEBI" id="CHEBI:58639"/>
        <dbReference type="EC" id="3.5.2.17"/>
    </reaction>
</comment>
<dbReference type="FunFam" id="2.60.40.180:FF:000005">
    <property type="entry name" value="5-hydroxyisourate hydrolase"/>
    <property type="match status" value="1"/>
</dbReference>
<comment type="similarity">
    <text evidence="3 7">Belongs to the transthyretin family. 5-hydroxyisourate hydrolase subfamily.</text>
</comment>
<dbReference type="InterPro" id="IPR014306">
    <property type="entry name" value="Hydroxyisourate_hydrolase"/>
</dbReference>
<dbReference type="PROSITE" id="PS00769">
    <property type="entry name" value="TRANSTHYRETIN_2"/>
    <property type="match status" value="1"/>
</dbReference>
<dbReference type="PANTHER" id="PTHR10395:SF7">
    <property type="entry name" value="5-HYDROXYISOURATE HYDROLASE"/>
    <property type="match status" value="1"/>
</dbReference>
<protein>
    <recommendedName>
        <fullName evidence="7">5-hydroxyisourate hydrolase</fullName>
        <shortName evidence="7">HIU hydrolase</shortName>
        <shortName evidence="7">HIUHase</shortName>
        <ecNumber evidence="7">3.5.2.17</ecNumber>
    </recommendedName>
</protein>
<gene>
    <name evidence="9" type="ORF">RB2654_06289</name>
</gene>
<dbReference type="EC" id="3.5.2.17" evidence="7"/>
<evidence type="ECO:0000256" key="4">
    <source>
        <dbReference type="ARBA" id="ARBA00011881"/>
    </source>
</evidence>
<dbReference type="InterPro" id="IPR023419">
    <property type="entry name" value="Transthyretin_CS"/>
</dbReference>
<dbReference type="GO" id="GO:0006144">
    <property type="term" value="P:purine nucleobase metabolic process"/>
    <property type="evidence" value="ECO:0007669"/>
    <property type="project" value="UniProtKB-KW"/>
</dbReference>
<dbReference type="Gene3D" id="2.60.40.180">
    <property type="entry name" value="Transthyretin/hydroxyisourate hydrolase domain"/>
    <property type="match status" value="1"/>
</dbReference>
<evidence type="ECO:0000256" key="7">
    <source>
        <dbReference type="RuleBase" id="RU361270"/>
    </source>
</evidence>
<dbReference type="SUPFAM" id="SSF49472">
    <property type="entry name" value="Transthyretin (synonym: prealbumin)"/>
    <property type="match status" value="1"/>
</dbReference>
<dbReference type="InterPro" id="IPR023416">
    <property type="entry name" value="Transthyretin/HIU_hydrolase_d"/>
</dbReference>
<dbReference type="NCBIfam" id="TIGR02962">
    <property type="entry name" value="hdxy_isourate"/>
    <property type="match status" value="1"/>
</dbReference>
<evidence type="ECO:0000256" key="6">
    <source>
        <dbReference type="ARBA" id="ARBA00022801"/>
    </source>
</evidence>
<keyword evidence="10" id="KW-1185">Reference proteome</keyword>
<reference evidence="9 10" key="1">
    <citation type="journal article" date="2010" name="J. Bacteriol.">
        <title>Genome sequences of Pelagibaca bermudensis HTCC2601T and Maritimibacter alkaliphilus HTCC2654T, the type strains of two marine Roseobacter genera.</title>
        <authorList>
            <person name="Thrash J.C."/>
            <person name="Cho J.C."/>
            <person name="Ferriera S."/>
            <person name="Johnson J."/>
            <person name="Vergin K.L."/>
            <person name="Giovannoni S.J."/>
        </authorList>
    </citation>
    <scope>NUCLEOTIDE SEQUENCE [LARGE SCALE GENOMIC DNA]</scope>
    <source>
        <strain evidence="9 10">HTCC2654</strain>
    </source>
</reference>
<organism evidence="9 10">
    <name type="scientific">Maritimibacter alkaliphilus HTCC2654</name>
    <dbReference type="NCBI Taxonomy" id="314271"/>
    <lineage>
        <taxon>Bacteria</taxon>
        <taxon>Pseudomonadati</taxon>
        <taxon>Pseudomonadota</taxon>
        <taxon>Alphaproteobacteria</taxon>
        <taxon>Rhodobacterales</taxon>
        <taxon>Roseobacteraceae</taxon>
        <taxon>Maritimibacter</taxon>
    </lineage>
</organism>
<dbReference type="InterPro" id="IPR023418">
    <property type="entry name" value="Thyroxine_BS"/>
</dbReference>
<dbReference type="Proteomes" id="UP000002931">
    <property type="component" value="Unassembled WGS sequence"/>
</dbReference>
<evidence type="ECO:0000256" key="5">
    <source>
        <dbReference type="ARBA" id="ARBA00022631"/>
    </source>
</evidence>
<evidence type="ECO:0000256" key="1">
    <source>
        <dbReference type="ARBA" id="ARBA00001043"/>
    </source>
</evidence>
<evidence type="ECO:0000256" key="2">
    <source>
        <dbReference type="ARBA" id="ARBA00002704"/>
    </source>
</evidence>
<dbReference type="InterPro" id="IPR036817">
    <property type="entry name" value="Transthyretin/HIU_hydrolase_sf"/>
</dbReference>
<evidence type="ECO:0000313" key="9">
    <source>
        <dbReference type="EMBL" id="EAQ10409.1"/>
    </source>
</evidence>
<dbReference type="eggNOG" id="COG2351">
    <property type="taxonomic scope" value="Bacteria"/>
</dbReference>
<dbReference type="GO" id="GO:0033971">
    <property type="term" value="F:hydroxyisourate hydrolase activity"/>
    <property type="evidence" value="ECO:0007669"/>
    <property type="project" value="UniProtKB-EC"/>
</dbReference>
<comment type="function">
    <text evidence="2">Catalyzes the hydrolysis of 5-hydroxyisourate (HIU) to 2-oxo-4-hydroxy-4-carboxy-5-ureidoimidazoline (OHCU).</text>
</comment>
<comment type="caution">
    <text evidence="9">The sequence shown here is derived from an EMBL/GenBank/DDBJ whole genome shotgun (WGS) entry which is preliminary data.</text>
</comment>
<dbReference type="AlphaFoldDB" id="A3VMW0"/>
<dbReference type="EMBL" id="AAMT01000041">
    <property type="protein sequence ID" value="EAQ10409.1"/>
    <property type="molecule type" value="Genomic_DNA"/>
</dbReference>
<sequence>MGQDEKMSGYLTTHVLDTARGTPAAGIEIALYRVSGNSHKKIATAVTNADGRTDGPILPESKFKTGTYELIFFAGDYLRRTGAAEGETLFLDQIPIRFGMDEECHYHVPLLLSPYGYSTYRGS</sequence>
<evidence type="ECO:0000259" key="8">
    <source>
        <dbReference type="Pfam" id="PF00576"/>
    </source>
</evidence>
<dbReference type="Pfam" id="PF00576">
    <property type="entry name" value="Transthyretin"/>
    <property type="match status" value="1"/>
</dbReference>
<dbReference type="HOGENOM" id="CLU_115536_1_1_5"/>
<keyword evidence="5 7" id="KW-0659">Purine metabolism</keyword>
<dbReference type="CDD" id="cd05822">
    <property type="entry name" value="TLP_HIUase"/>
    <property type="match status" value="1"/>
</dbReference>
<dbReference type="PROSITE" id="PS00768">
    <property type="entry name" value="TRANSTHYRETIN_1"/>
    <property type="match status" value="1"/>
</dbReference>